<name>A0ABN2XTZ6_9MICC</name>
<sequence>MIERLNKGHSPPQIAVRLPLDFPDDESTRIAGESIYQALFVQGRGALRQELSVDKALQSERISRKPTSKLPVRSNRPWLEGCRLADRSQKLVDEHSGRALAGQWEGDMLAGPHDSGLITLVERTSRYMFIGRLPGLRDSAAVTDRLTEMISGLPQALQQSLAWDQGQEMAQHPRFSVATDCPVYFCNPHSPWQWPNNESQNGHLRWDFPKGTNFNPITDQ</sequence>
<dbReference type="SUPFAM" id="SSF53098">
    <property type="entry name" value="Ribonuclease H-like"/>
    <property type="match status" value="1"/>
</dbReference>
<gene>
    <name evidence="1" type="ORF">GCM10009824_15110</name>
</gene>
<dbReference type="InterPro" id="IPR012337">
    <property type="entry name" value="RNaseH-like_sf"/>
</dbReference>
<reference evidence="1 2" key="1">
    <citation type="journal article" date="2019" name="Int. J. Syst. Evol. Microbiol.">
        <title>The Global Catalogue of Microorganisms (GCM) 10K type strain sequencing project: providing services to taxonomists for standard genome sequencing and annotation.</title>
        <authorList>
            <consortium name="The Broad Institute Genomics Platform"/>
            <consortium name="The Broad Institute Genome Sequencing Center for Infectious Disease"/>
            <person name="Wu L."/>
            <person name="Ma J."/>
        </authorList>
    </citation>
    <scope>NUCLEOTIDE SEQUENCE [LARGE SCALE GENOMIC DNA]</scope>
    <source>
        <strain evidence="1 2">JCM 15914</strain>
    </source>
</reference>
<dbReference type="RefSeq" id="WP_344224386.1">
    <property type="nucleotide sequence ID" value="NZ_BAAAQA010000015.1"/>
</dbReference>
<evidence type="ECO:0000313" key="1">
    <source>
        <dbReference type="EMBL" id="GAA2116421.1"/>
    </source>
</evidence>
<accession>A0ABN2XTZ6</accession>
<proteinExistence type="predicted"/>
<evidence type="ECO:0008006" key="3">
    <source>
        <dbReference type="Google" id="ProtNLM"/>
    </source>
</evidence>
<dbReference type="PANTHER" id="PTHR10948">
    <property type="entry name" value="TRANSPOSASE"/>
    <property type="match status" value="1"/>
</dbReference>
<dbReference type="NCBIfam" id="NF033563">
    <property type="entry name" value="transpos_IS30"/>
    <property type="match status" value="1"/>
</dbReference>
<protein>
    <recommendedName>
        <fullName evidence="3">Integrase catalytic domain-containing protein</fullName>
    </recommendedName>
</protein>
<comment type="caution">
    <text evidence="1">The sequence shown here is derived from an EMBL/GenBank/DDBJ whole genome shotgun (WGS) entry which is preliminary data.</text>
</comment>
<dbReference type="InterPro" id="IPR053392">
    <property type="entry name" value="Transposase_IS30-like"/>
</dbReference>
<keyword evidence="2" id="KW-1185">Reference proteome</keyword>
<organism evidence="1 2">
    <name type="scientific">Kocuria atrinae</name>
    <dbReference type="NCBI Taxonomy" id="592377"/>
    <lineage>
        <taxon>Bacteria</taxon>
        <taxon>Bacillati</taxon>
        <taxon>Actinomycetota</taxon>
        <taxon>Actinomycetes</taxon>
        <taxon>Micrococcales</taxon>
        <taxon>Micrococcaceae</taxon>
        <taxon>Kocuria</taxon>
    </lineage>
</organism>
<dbReference type="InterPro" id="IPR051917">
    <property type="entry name" value="Transposase-Integrase"/>
</dbReference>
<dbReference type="Proteomes" id="UP001500166">
    <property type="component" value="Unassembled WGS sequence"/>
</dbReference>
<dbReference type="EMBL" id="BAAAQA010000015">
    <property type="protein sequence ID" value="GAA2116421.1"/>
    <property type="molecule type" value="Genomic_DNA"/>
</dbReference>
<dbReference type="PANTHER" id="PTHR10948:SF23">
    <property type="entry name" value="TRANSPOSASE INSI FOR INSERTION SEQUENCE ELEMENT IS30A-RELATED"/>
    <property type="match status" value="1"/>
</dbReference>
<evidence type="ECO:0000313" key="2">
    <source>
        <dbReference type="Proteomes" id="UP001500166"/>
    </source>
</evidence>